<proteinExistence type="predicted"/>
<sequence>MNLYQQADQVVTRQDLARLIAAMAEAAESPESSNWENITLPQFLEALAAWTDGMDGYFRNQGMAEPEQPSWWLIAQMLTAATIYE</sequence>
<protein>
    <recommendedName>
        <fullName evidence="1">DUF7660 domain-containing protein</fullName>
    </recommendedName>
</protein>
<feature type="domain" description="DUF7660" evidence="1">
    <location>
        <begin position="12"/>
        <end position="85"/>
    </location>
</feature>
<dbReference type="AlphaFoldDB" id="A0A7X0U2D6"/>
<evidence type="ECO:0000313" key="3">
    <source>
        <dbReference type="Proteomes" id="UP000565579"/>
    </source>
</evidence>
<keyword evidence="3" id="KW-1185">Reference proteome</keyword>
<dbReference type="RefSeq" id="WP_185106545.1">
    <property type="nucleotide sequence ID" value="NZ_BAAAXY010000110.1"/>
</dbReference>
<comment type="caution">
    <text evidence="2">The sequence shown here is derived from an EMBL/GenBank/DDBJ whole genome shotgun (WGS) entry which is preliminary data.</text>
</comment>
<accession>A0A7X0U2D6</accession>
<dbReference type="Pfam" id="PF24693">
    <property type="entry name" value="DUF7660"/>
    <property type="match status" value="1"/>
</dbReference>
<organism evidence="2 3">
    <name type="scientific">Nonomuraea rubra</name>
    <dbReference type="NCBI Taxonomy" id="46180"/>
    <lineage>
        <taxon>Bacteria</taxon>
        <taxon>Bacillati</taxon>
        <taxon>Actinomycetota</taxon>
        <taxon>Actinomycetes</taxon>
        <taxon>Streptosporangiales</taxon>
        <taxon>Streptosporangiaceae</taxon>
        <taxon>Nonomuraea</taxon>
    </lineage>
</organism>
<gene>
    <name evidence="2" type="ORF">HD593_007441</name>
</gene>
<name>A0A7X0U2D6_9ACTN</name>
<reference evidence="2 3" key="1">
    <citation type="submission" date="2020-08" db="EMBL/GenBank/DDBJ databases">
        <title>Sequencing the genomes of 1000 actinobacteria strains.</title>
        <authorList>
            <person name="Klenk H.-P."/>
        </authorList>
    </citation>
    <scope>NUCLEOTIDE SEQUENCE [LARGE SCALE GENOMIC DNA]</scope>
    <source>
        <strain evidence="2 3">DSM 43768</strain>
    </source>
</reference>
<dbReference type="InterPro" id="IPR056077">
    <property type="entry name" value="DUF7660"/>
</dbReference>
<dbReference type="Proteomes" id="UP000565579">
    <property type="component" value="Unassembled WGS sequence"/>
</dbReference>
<dbReference type="EMBL" id="JACHMI010000001">
    <property type="protein sequence ID" value="MBB6552646.1"/>
    <property type="molecule type" value="Genomic_DNA"/>
</dbReference>
<evidence type="ECO:0000313" key="2">
    <source>
        <dbReference type="EMBL" id="MBB6552646.1"/>
    </source>
</evidence>
<evidence type="ECO:0000259" key="1">
    <source>
        <dbReference type="Pfam" id="PF24693"/>
    </source>
</evidence>